<dbReference type="InterPro" id="IPR025391">
    <property type="entry name" value="DUF4123"/>
</dbReference>
<dbReference type="AlphaFoldDB" id="G8QKG3"/>
<evidence type="ECO:0000313" key="2">
    <source>
        <dbReference type="EMBL" id="AEV26646.1"/>
    </source>
</evidence>
<feature type="domain" description="DUF4123" evidence="1">
    <location>
        <begin position="11"/>
        <end position="133"/>
    </location>
</feature>
<organism evidence="2 3">
    <name type="scientific">Azospira oryzae (strain ATCC BAA-33 / DSM 13638 / PS)</name>
    <name type="common">Dechlorosoma suillum</name>
    <dbReference type="NCBI Taxonomy" id="640081"/>
    <lineage>
        <taxon>Bacteria</taxon>
        <taxon>Pseudomonadati</taxon>
        <taxon>Pseudomonadota</taxon>
        <taxon>Betaproteobacteria</taxon>
        <taxon>Rhodocyclales</taxon>
        <taxon>Rhodocyclaceae</taxon>
        <taxon>Azospira</taxon>
    </lineage>
</organism>
<dbReference type="Proteomes" id="UP000005633">
    <property type="component" value="Chromosome"/>
</dbReference>
<dbReference type="Pfam" id="PF13503">
    <property type="entry name" value="DUF4123"/>
    <property type="match status" value="1"/>
</dbReference>
<proteinExistence type="predicted"/>
<dbReference type="KEGG" id="dsu:Dsui_2285"/>
<gene>
    <name evidence="2" type="ordered locus">Dsui_2285</name>
</gene>
<evidence type="ECO:0000313" key="3">
    <source>
        <dbReference type="Proteomes" id="UP000005633"/>
    </source>
</evidence>
<evidence type="ECO:0000259" key="1">
    <source>
        <dbReference type="Pfam" id="PF13503"/>
    </source>
</evidence>
<protein>
    <recommendedName>
        <fullName evidence="1">DUF4123 domain-containing protein</fullName>
    </recommendedName>
</protein>
<dbReference type="EMBL" id="CP003153">
    <property type="protein sequence ID" value="AEV26646.1"/>
    <property type="molecule type" value="Genomic_DNA"/>
</dbReference>
<accession>G8QKG3</accession>
<reference evidence="2 3" key="1">
    <citation type="journal article" date="2012" name="J. Bacteriol.">
        <title>Complete genome sequence of the anaerobic perchlorate-reducing bacterium Azospira suillum strain PS.</title>
        <authorList>
            <person name="Byrne-Bailey K.G."/>
            <person name="Coates J.D."/>
        </authorList>
    </citation>
    <scope>NUCLEOTIDE SEQUENCE [LARGE SCALE GENOMIC DNA]</scope>
    <source>
        <strain evidence="3">ATCC BAA-33 / DSM 13638 / PS</strain>
    </source>
</reference>
<dbReference type="HOGENOM" id="CLU_1025455_0_0_4"/>
<dbReference type="eggNOG" id="ENOG50332T9">
    <property type="taxonomic scope" value="Bacteria"/>
</dbReference>
<name>G8QKG3_AZOOP</name>
<sequence length="271" mass="29318">MISAQLEMPRLYVLLDDDPADPQSLAWLQGLVQHGAPVIRLSRDDGGGADAAGPLFAEVEKGPSVLSQLAERALTRGGLHFLLSFAGADEVVRHLRLLRNLALTEGPAVLFPYEKVQAVAALMPSLEPMQRSAFMGPVEKWAVVDACSVLHSLVAAPKRVTAWALRLNGVQMAVLEESLFPGVVMVQSHAVDPDLLAGFTPCAAFSLIRQRIAQARAWGLVRRKDIALYCILSLQQPEGFESTAPYKQALEAARDWGQPLAEQLPSVAPQC</sequence>